<keyword evidence="13" id="KW-1015">Disulfide bond</keyword>
<dbReference type="CDD" id="cd13686">
    <property type="entry name" value="GluR_Plant"/>
    <property type="match status" value="1"/>
</dbReference>
<feature type="region of interest" description="Disordered" evidence="14">
    <location>
        <begin position="966"/>
        <end position="991"/>
    </location>
</feature>
<proteinExistence type="inferred from homology"/>
<dbReference type="SMART" id="SM00079">
    <property type="entry name" value="PBPe"/>
    <property type="match status" value="1"/>
</dbReference>
<dbReference type="InterPro" id="IPR028082">
    <property type="entry name" value="Peripla_BP_I"/>
</dbReference>
<dbReference type="CDD" id="cd19990">
    <property type="entry name" value="PBP1_GABAb_receptor_plant"/>
    <property type="match status" value="1"/>
</dbReference>
<evidence type="ECO:0000256" key="3">
    <source>
        <dbReference type="ARBA" id="ARBA00022448"/>
    </source>
</evidence>
<keyword evidence="12" id="KW-0407">Ion channel</keyword>
<comment type="subcellular location">
    <subcellularLocation>
        <location evidence="1">Membrane</location>
        <topology evidence="1">Multi-pass membrane protein</topology>
    </subcellularLocation>
</comment>
<dbReference type="SUPFAM" id="SSF53822">
    <property type="entry name" value="Periplasmic binding protein-like I"/>
    <property type="match status" value="1"/>
</dbReference>
<dbReference type="Proteomes" id="UP001177003">
    <property type="component" value="Chromosome 4"/>
</dbReference>
<evidence type="ECO:0000256" key="6">
    <source>
        <dbReference type="ARBA" id="ARBA00022989"/>
    </source>
</evidence>
<dbReference type="InterPro" id="IPR001320">
    <property type="entry name" value="Iontro_rcpt_C"/>
</dbReference>
<dbReference type="Gene3D" id="1.10.287.70">
    <property type="match status" value="1"/>
</dbReference>
<feature type="region of interest" description="Disordered" evidence="14">
    <location>
        <begin position="915"/>
        <end position="935"/>
    </location>
</feature>
<keyword evidence="8 15" id="KW-0472">Membrane</keyword>
<dbReference type="FunFam" id="1.10.287.70:FF:000037">
    <property type="entry name" value="Glutamate receptor"/>
    <property type="match status" value="1"/>
</dbReference>
<evidence type="ECO:0000256" key="8">
    <source>
        <dbReference type="ARBA" id="ARBA00023136"/>
    </source>
</evidence>
<dbReference type="GO" id="GO:0009611">
    <property type="term" value="P:response to wounding"/>
    <property type="evidence" value="ECO:0007669"/>
    <property type="project" value="UniProtKB-ARBA"/>
</dbReference>
<dbReference type="InterPro" id="IPR001828">
    <property type="entry name" value="ANF_lig-bd_rcpt"/>
</dbReference>
<evidence type="ECO:0000256" key="7">
    <source>
        <dbReference type="ARBA" id="ARBA00023065"/>
    </source>
</evidence>
<evidence type="ECO:0000256" key="15">
    <source>
        <dbReference type="SAM" id="Phobius"/>
    </source>
</evidence>
<dbReference type="FunFam" id="3.40.190.10:FF:000054">
    <property type="entry name" value="Glutamate receptor"/>
    <property type="match status" value="1"/>
</dbReference>
<dbReference type="InterPro" id="IPR019594">
    <property type="entry name" value="Glu/Gly-bd"/>
</dbReference>
<dbReference type="Pfam" id="PF10613">
    <property type="entry name" value="Lig_chan-Glu_bd"/>
    <property type="match status" value="1"/>
</dbReference>
<evidence type="ECO:0000256" key="5">
    <source>
        <dbReference type="ARBA" id="ARBA00022729"/>
    </source>
</evidence>
<evidence type="ECO:0000256" key="13">
    <source>
        <dbReference type="PIRSR" id="PIRSR037090-50"/>
    </source>
</evidence>
<protein>
    <recommendedName>
        <fullName evidence="16">Ionotropic glutamate receptor C-terminal domain-containing protein</fullName>
    </recommendedName>
</protein>
<feature type="transmembrane region" description="Helical" evidence="15">
    <location>
        <begin position="646"/>
        <end position="665"/>
    </location>
</feature>
<feature type="disulfide bond" evidence="13">
    <location>
        <begin position="812"/>
        <end position="866"/>
    </location>
</feature>
<feature type="domain" description="Ionotropic glutamate receptor C-terminal" evidence="16">
    <location>
        <begin position="526"/>
        <end position="863"/>
    </location>
</feature>
<dbReference type="InterPro" id="IPR044440">
    <property type="entry name" value="GABAb_receptor_plant_PBP1"/>
</dbReference>
<keyword evidence="3" id="KW-0813">Transport</keyword>
<dbReference type="AlphaFoldDB" id="A0AA35YTY3"/>
<evidence type="ECO:0000256" key="10">
    <source>
        <dbReference type="ARBA" id="ARBA00023180"/>
    </source>
</evidence>
<sequence length="991" mass="110873">MYTRTPHPFSLSPPPLTPTPSTFQSSTHRLTISSSSKATSLPFFKCHMQNLCVHLLCIHTDTALMLVYMRSWVVLILVLGSFLFVISETDTVNIGAILNFKTINGKVSTIAMKTAVDDVNSDPSILPGRRLSLSFHDANFSGFLSIVGALRYMEIDTVAVIGPQSSVMAHVLSHLANELHVPFLSFTALDPSLSPLQYPYFIQTSPNDLYQMTAIAEMVTYFGYREVTAIFTDDDQFRNSISTLGDLLSERRCKISYKAALTPDTSLSPQNLTNKLLKVRALESRVIIVNTYSKTGLSVFETAKKLGMMKKGYVWIATTWLSTVLDSTGISGNETLFLHGVLTVRPHTPDTEKKREFVTRWKGLSNGSIGLNPYGLYAYDTVWMIAYAVDKFLNEGGNISFSNDSRLKAVKGLNFGALSFFDGGKRVRAKLLETNMTGLTGPFWFNRDQSLVNPSFDVINMVGNQRRVVGYWSNHSGLSIGVPEPLYAKPSNHSSLNQRLGTIIWPGNTKDKPRGWEFSNNGKPLRIGVPLRVSFKKFVTQVNGSHDIHGFSIDVFIAAIKLIPYPVPYEFVKFGDGYKNPSYNDLVHNVAYNVFDAAVGDIAIVTNRTKTVDFTQPYIESGLVVVVPVKKLNSSAWAFMRPFTPLMWAVTGFFFIVVGAVVWILEHRLNDEFRGPPKRQLVTILWFTLSTMFFSHRENTVSTLGRMVLFIWLFVVLIINSSYTASLTSILTVQQLSSPIRGIDSLITTNERIGFQVGSFAENYLKEELNIPQSRLVALGSPEEYATKLSTGIVAAIVDERPYIDLFLSYRCQFQIVGQEFTKSGWGFAFPKESPLAIDMSTAILTLSENGELQKIHDRWLKRESCASQDSNSDSDSDQLQLESFWGLFLIFGIACSIALLLYFGMMLWEFGKHHSDSDTPEESQKTGSGSGSRSVRLQRFLSFADEKEEVSKSKLKRKRERLTVNGAEVDSRNRSNRIQAEVDDEQNVNS</sequence>
<keyword evidence="9" id="KW-0675">Receptor</keyword>
<gene>
    <name evidence="17" type="ORF">LSALG_LOCUS19952</name>
</gene>
<dbReference type="EMBL" id="OX465080">
    <property type="protein sequence ID" value="CAI9280190.1"/>
    <property type="molecule type" value="Genomic_DNA"/>
</dbReference>
<evidence type="ECO:0000313" key="18">
    <source>
        <dbReference type="Proteomes" id="UP001177003"/>
    </source>
</evidence>
<dbReference type="Gene3D" id="3.40.50.2300">
    <property type="match status" value="2"/>
</dbReference>
<keyword evidence="5" id="KW-0732">Signal</keyword>
<keyword evidence="4 15" id="KW-0812">Transmembrane</keyword>
<feature type="transmembrane region" description="Helical" evidence="15">
    <location>
        <begin position="707"/>
        <end position="731"/>
    </location>
</feature>
<dbReference type="GO" id="GO:0007165">
    <property type="term" value="P:signal transduction"/>
    <property type="evidence" value="ECO:0007669"/>
    <property type="project" value="UniProtKB-ARBA"/>
</dbReference>
<name>A0AA35YTY3_LACSI</name>
<evidence type="ECO:0000256" key="9">
    <source>
        <dbReference type="ARBA" id="ARBA00023170"/>
    </source>
</evidence>
<feature type="region of interest" description="Disordered" evidence="14">
    <location>
        <begin position="1"/>
        <end position="26"/>
    </location>
</feature>
<dbReference type="Pfam" id="PF01094">
    <property type="entry name" value="ANF_receptor"/>
    <property type="match status" value="1"/>
</dbReference>
<dbReference type="PIRSF" id="PIRSF037090">
    <property type="entry name" value="Iontro_Glu-like_rcpt_pln"/>
    <property type="match status" value="1"/>
</dbReference>
<evidence type="ECO:0000256" key="11">
    <source>
        <dbReference type="ARBA" id="ARBA00023286"/>
    </source>
</evidence>
<evidence type="ECO:0000313" key="17">
    <source>
        <dbReference type="EMBL" id="CAI9280190.1"/>
    </source>
</evidence>
<feature type="compositionally biased region" description="Acidic residues" evidence="14">
    <location>
        <begin position="982"/>
        <end position="991"/>
    </location>
</feature>
<dbReference type="Gene3D" id="3.40.190.10">
    <property type="entry name" value="Periplasmic binding protein-like II"/>
    <property type="match status" value="2"/>
</dbReference>
<feature type="transmembrane region" description="Helical" evidence="15">
    <location>
        <begin position="885"/>
        <end position="904"/>
    </location>
</feature>
<feature type="transmembrane region" description="Helical" evidence="15">
    <location>
        <begin position="65"/>
        <end position="86"/>
    </location>
</feature>
<dbReference type="Pfam" id="PF00060">
    <property type="entry name" value="Lig_chan"/>
    <property type="match status" value="1"/>
</dbReference>
<organism evidence="17 18">
    <name type="scientific">Lactuca saligna</name>
    <name type="common">Willowleaf lettuce</name>
    <dbReference type="NCBI Taxonomy" id="75948"/>
    <lineage>
        <taxon>Eukaryota</taxon>
        <taxon>Viridiplantae</taxon>
        <taxon>Streptophyta</taxon>
        <taxon>Embryophyta</taxon>
        <taxon>Tracheophyta</taxon>
        <taxon>Spermatophyta</taxon>
        <taxon>Magnoliopsida</taxon>
        <taxon>eudicotyledons</taxon>
        <taxon>Gunneridae</taxon>
        <taxon>Pentapetalae</taxon>
        <taxon>asterids</taxon>
        <taxon>campanulids</taxon>
        <taxon>Asterales</taxon>
        <taxon>Asteraceae</taxon>
        <taxon>Cichorioideae</taxon>
        <taxon>Cichorieae</taxon>
        <taxon>Lactucinae</taxon>
        <taxon>Lactuca</taxon>
    </lineage>
</organism>
<dbReference type="InterPro" id="IPR015683">
    <property type="entry name" value="Ionotropic_Glu_rcpt"/>
</dbReference>
<dbReference type="GO" id="GO:0015276">
    <property type="term" value="F:ligand-gated monoatomic ion channel activity"/>
    <property type="evidence" value="ECO:0007669"/>
    <property type="project" value="InterPro"/>
</dbReference>
<keyword evidence="10" id="KW-0325">Glycoprotein</keyword>
<dbReference type="SUPFAM" id="SSF53850">
    <property type="entry name" value="Periplasmic binding protein-like II"/>
    <property type="match status" value="1"/>
</dbReference>
<feature type="compositionally biased region" description="Low complexity" evidence="14">
    <location>
        <begin position="1"/>
        <end position="10"/>
    </location>
</feature>
<keyword evidence="6 15" id="KW-1133">Transmembrane helix</keyword>
<accession>A0AA35YTY3</accession>
<dbReference type="InterPro" id="IPR017103">
    <property type="entry name" value="Iontropic_Glu_rcpt_pln"/>
</dbReference>
<dbReference type="FunFam" id="3.40.50.2300:FF:000081">
    <property type="entry name" value="Glutamate receptor"/>
    <property type="match status" value="1"/>
</dbReference>
<keyword evidence="7" id="KW-0406">Ion transport</keyword>
<evidence type="ECO:0000256" key="12">
    <source>
        <dbReference type="ARBA" id="ARBA00023303"/>
    </source>
</evidence>
<evidence type="ECO:0000256" key="14">
    <source>
        <dbReference type="SAM" id="MobiDB-lite"/>
    </source>
</evidence>
<dbReference type="GO" id="GO:1901701">
    <property type="term" value="P:cellular response to oxygen-containing compound"/>
    <property type="evidence" value="ECO:0007669"/>
    <property type="project" value="UniProtKB-ARBA"/>
</dbReference>
<evidence type="ECO:0000259" key="16">
    <source>
        <dbReference type="SMART" id="SM00079"/>
    </source>
</evidence>
<keyword evidence="18" id="KW-1185">Reference proteome</keyword>
<keyword evidence="11" id="KW-1071">Ligand-gated ion channel</keyword>
<evidence type="ECO:0000256" key="1">
    <source>
        <dbReference type="ARBA" id="ARBA00004141"/>
    </source>
</evidence>
<dbReference type="FunFam" id="3.40.190.10:FF:000175">
    <property type="entry name" value="Glutamate receptor"/>
    <property type="match status" value="1"/>
</dbReference>
<reference evidence="17" key="1">
    <citation type="submission" date="2023-04" db="EMBL/GenBank/DDBJ databases">
        <authorList>
            <person name="Vijverberg K."/>
            <person name="Xiong W."/>
            <person name="Schranz E."/>
        </authorList>
    </citation>
    <scope>NUCLEOTIDE SEQUENCE</scope>
</reference>
<dbReference type="PANTHER" id="PTHR18966">
    <property type="entry name" value="IONOTROPIC GLUTAMATE RECEPTOR"/>
    <property type="match status" value="1"/>
</dbReference>
<dbReference type="GO" id="GO:0016020">
    <property type="term" value="C:membrane"/>
    <property type="evidence" value="ECO:0007669"/>
    <property type="project" value="UniProtKB-SubCell"/>
</dbReference>
<evidence type="ECO:0000256" key="2">
    <source>
        <dbReference type="ARBA" id="ARBA00008685"/>
    </source>
</evidence>
<comment type="similarity">
    <text evidence="2">Belongs to the glutamate-gated ion channel (TC 1.A.10.1) family.</text>
</comment>
<feature type="compositionally biased region" description="Polar residues" evidence="14">
    <location>
        <begin position="926"/>
        <end position="935"/>
    </location>
</feature>
<evidence type="ECO:0000256" key="4">
    <source>
        <dbReference type="ARBA" id="ARBA00022692"/>
    </source>
</evidence>